<evidence type="ECO:0000313" key="5">
    <source>
        <dbReference type="EMBL" id="TVT99163.1"/>
    </source>
</evidence>
<dbReference type="GO" id="GO:0008146">
    <property type="term" value="F:sulfotransferase activity"/>
    <property type="evidence" value="ECO:0007669"/>
    <property type="project" value="InterPro"/>
</dbReference>
<evidence type="ECO:0000259" key="4">
    <source>
        <dbReference type="Pfam" id="PF00685"/>
    </source>
</evidence>
<evidence type="ECO:0000256" key="1">
    <source>
        <dbReference type="ARBA" id="ARBA00005771"/>
    </source>
</evidence>
<feature type="non-terminal residue" evidence="5">
    <location>
        <position position="1"/>
    </location>
</feature>
<dbReference type="InterPro" id="IPR027417">
    <property type="entry name" value="P-loop_NTPase"/>
</dbReference>
<name>A0A5J9SJN5_9POAL</name>
<dbReference type="EMBL" id="RWGY01000755">
    <property type="protein sequence ID" value="TVT99163.1"/>
    <property type="molecule type" value="Genomic_DNA"/>
</dbReference>
<dbReference type="Gene3D" id="3.40.50.300">
    <property type="entry name" value="P-loop containing nucleotide triphosphate hydrolases"/>
    <property type="match status" value="1"/>
</dbReference>
<gene>
    <name evidence="5" type="ORF">EJB05_55514</name>
</gene>
<dbReference type="PANTHER" id="PTHR11783">
    <property type="entry name" value="SULFOTRANSFERASE SULT"/>
    <property type="match status" value="1"/>
</dbReference>
<accession>A0A5J9SJN5</accession>
<dbReference type="InterPro" id="IPR000863">
    <property type="entry name" value="Sulfotransferase_dom"/>
</dbReference>
<dbReference type="OrthoDB" id="205623at2759"/>
<feature type="domain" description="Sulfotransferase" evidence="4">
    <location>
        <begin position="6"/>
        <end position="97"/>
    </location>
</feature>
<keyword evidence="2 3" id="KW-0808">Transferase</keyword>
<reference evidence="5 6" key="1">
    <citation type="journal article" date="2019" name="Sci. Rep.">
        <title>A high-quality genome of Eragrostis curvula grass provides insights into Poaceae evolution and supports new strategies to enhance forage quality.</title>
        <authorList>
            <person name="Carballo J."/>
            <person name="Santos B.A.C.M."/>
            <person name="Zappacosta D."/>
            <person name="Garbus I."/>
            <person name="Selva J.P."/>
            <person name="Gallo C.A."/>
            <person name="Diaz A."/>
            <person name="Albertini E."/>
            <person name="Caccamo M."/>
            <person name="Echenique V."/>
        </authorList>
    </citation>
    <scope>NUCLEOTIDE SEQUENCE [LARGE SCALE GENOMIC DNA]</scope>
    <source>
        <strain evidence="6">cv. Victoria</strain>
        <tissue evidence="5">Leaf</tissue>
    </source>
</reference>
<comment type="similarity">
    <text evidence="1 3">Belongs to the sulfotransferase 1 family.</text>
</comment>
<dbReference type="SUPFAM" id="SSF52540">
    <property type="entry name" value="P-loop containing nucleoside triphosphate hydrolases"/>
    <property type="match status" value="1"/>
</dbReference>
<comment type="caution">
    <text evidence="5">The sequence shown here is derived from an EMBL/GenBank/DDBJ whole genome shotgun (WGS) entry which is preliminary data.</text>
</comment>
<dbReference type="Pfam" id="PF00685">
    <property type="entry name" value="Sulfotransfer_1"/>
    <property type="match status" value="1"/>
</dbReference>
<proteinExistence type="inferred from homology"/>
<evidence type="ECO:0000256" key="3">
    <source>
        <dbReference type="RuleBase" id="RU361155"/>
    </source>
</evidence>
<evidence type="ECO:0000256" key="2">
    <source>
        <dbReference type="ARBA" id="ARBA00022679"/>
    </source>
</evidence>
<dbReference type="AlphaFoldDB" id="A0A5J9SJN5"/>
<keyword evidence="6" id="KW-1185">Reference proteome</keyword>
<dbReference type="EC" id="2.8.2.-" evidence="3"/>
<protein>
    <recommendedName>
        <fullName evidence="3">Sulfotransferase</fullName>
        <ecNumber evidence="3">2.8.2.-</ecNumber>
    </recommendedName>
</protein>
<dbReference type="Proteomes" id="UP000324897">
    <property type="component" value="Unassembled WGS sequence"/>
</dbReference>
<dbReference type="Gramene" id="TVT99163">
    <property type="protein sequence ID" value="TVT99163"/>
    <property type="gene ID" value="EJB05_55514"/>
</dbReference>
<sequence length="109" mass="12489">MSRTLTLGCRVVYLCRDPKDVLGSCWYYIQKVDKTCFIEFDKAFEVLNLWSYLRALSRILETSKVLFLKYDEMMSALAKHVKMLAEFVGVPFTDQECDGWSPGESGGVV</sequence>
<organism evidence="5 6">
    <name type="scientific">Eragrostis curvula</name>
    <name type="common">weeping love grass</name>
    <dbReference type="NCBI Taxonomy" id="38414"/>
    <lineage>
        <taxon>Eukaryota</taxon>
        <taxon>Viridiplantae</taxon>
        <taxon>Streptophyta</taxon>
        <taxon>Embryophyta</taxon>
        <taxon>Tracheophyta</taxon>
        <taxon>Spermatophyta</taxon>
        <taxon>Magnoliopsida</taxon>
        <taxon>Liliopsida</taxon>
        <taxon>Poales</taxon>
        <taxon>Poaceae</taxon>
        <taxon>PACMAD clade</taxon>
        <taxon>Chloridoideae</taxon>
        <taxon>Eragrostideae</taxon>
        <taxon>Eragrostidinae</taxon>
        <taxon>Eragrostis</taxon>
    </lineage>
</organism>
<evidence type="ECO:0000313" key="6">
    <source>
        <dbReference type="Proteomes" id="UP000324897"/>
    </source>
</evidence>